<dbReference type="EnsemblPlants" id="MELO3C032342.2.1">
    <property type="protein sequence ID" value="MELO3C032342.2.1"/>
    <property type="gene ID" value="MELO3C032342.2"/>
</dbReference>
<evidence type="ECO:0000256" key="1">
    <source>
        <dbReference type="SAM" id="MobiDB-lite"/>
    </source>
</evidence>
<accession>A0A9I9EDS6</accession>
<sequence>MMRARSLSVASPRFTFNHTTSNCWLILPSCELRSALALAKTNSSSLSPSATPSITSPGNGIVSSQSSMASCFTFLTQTTV</sequence>
<dbReference type="AlphaFoldDB" id="A0A9I9EDS6"/>
<evidence type="ECO:0000313" key="2">
    <source>
        <dbReference type="EnsemblPlants" id="MELO3C032342.2.1"/>
    </source>
</evidence>
<feature type="compositionally biased region" description="Low complexity" evidence="1">
    <location>
        <begin position="42"/>
        <end position="57"/>
    </location>
</feature>
<name>A0A9I9EDS6_CUCME</name>
<dbReference type="Gramene" id="MELO3C032342.2.1">
    <property type="protein sequence ID" value="MELO3C032342.2.1"/>
    <property type="gene ID" value="MELO3C032342.2"/>
</dbReference>
<reference evidence="2" key="1">
    <citation type="submission" date="2023-03" db="UniProtKB">
        <authorList>
            <consortium name="EnsemblPlants"/>
        </authorList>
    </citation>
    <scope>IDENTIFICATION</scope>
</reference>
<protein>
    <submittedName>
        <fullName evidence="2">Uncharacterized protein</fullName>
    </submittedName>
</protein>
<feature type="region of interest" description="Disordered" evidence="1">
    <location>
        <begin position="42"/>
        <end position="62"/>
    </location>
</feature>
<organism evidence="2">
    <name type="scientific">Cucumis melo</name>
    <name type="common">Muskmelon</name>
    <dbReference type="NCBI Taxonomy" id="3656"/>
    <lineage>
        <taxon>Eukaryota</taxon>
        <taxon>Viridiplantae</taxon>
        <taxon>Streptophyta</taxon>
        <taxon>Embryophyta</taxon>
        <taxon>Tracheophyta</taxon>
        <taxon>Spermatophyta</taxon>
        <taxon>Magnoliopsida</taxon>
        <taxon>eudicotyledons</taxon>
        <taxon>Gunneridae</taxon>
        <taxon>Pentapetalae</taxon>
        <taxon>rosids</taxon>
        <taxon>fabids</taxon>
        <taxon>Cucurbitales</taxon>
        <taxon>Cucurbitaceae</taxon>
        <taxon>Benincaseae</taxon>
        <taxon>Cucumis</taxon>
    </lineage>
</organism>
<proteinExistence type="predicted"/>